<dbReference type="PROSITE" id="PS50042">
    <property type="entry name" value="CNMP_BINDING_3"/>
    <property type="match status" value="1"/>
</dbReference>
<organism evidence="2 3">
    <name type="scientific">Namhaeicola litoreus</name>
    <dbReference type="NCBI Taxonomy" id="1052145"/>
    <lineage>
        <taxon>Bacteria</taxon>
        <taxon>Pseudomonadati</taxon>
        <taxon>Bacteroidota</taxon>
        <taxon>Flavobacteriia</taxon>
        <taxon>Flavobacteriales</taxon>
        <taxon>Flavobacteriaceae</taxon>
        <taxon>Namhaeicola</taxon>
    </lineage>
</organism>
<dbReference type="InterPro" id="IPR014710">
    <property type="entry name" value="RmlC-like_jellyroll"/>
</dbReference>
<dbReference type="InterPro" id="IPR018490">
    <property type="entry name" value="cNMP-bd_dom_sf"/>
</dbReference>
<dbReference type="Gene3D" id="1.10.10.10">
    <property type="entry name" value="Winged helix-like DNA-binding domain superfamily/Winged helix DNA-binding domain"/>
    <property type="match status" value="1"/>
</dbReference>
<dbReference type="RefSeq" id="WP_377179409.1">
    <property type="nucleotide sequence ID" value="NZ_JBHTMY010000003.1"/>
</dbReference>
<evidence type="ECO:0000313" key="3">
    <source>
        <dbReference type="Proteomes" id="UP001597201"/>
    </source>
</evidence>
<evidence type="ECO:0000313" key="2">
    <source>
        <dbReference type="EMBL" id="MFD1316435.1"/>
    </source>
</evidence>
<name>A0ABW3Y6F5_9FLAO</name>
<dbReference type="EMBL" id="JBHTMY010000003">
    <property type="protein sequence ID" value="MFD1316435.1"/>
    <property type="molecule type" value="Genomic_DNA"/>
</dbReference>
<protein>
    <submittedName>
        <fullName evidence="2">Crp/Fnr family transcriptional regulator</fullName>
    </submittedName>
</protein>
<dbReference type="Proteomes" id="UP001597201">
    <property type="component" value="Unassembled WGS sequence"/>
</dbReference>
<dbReference type="InterPro" id="IPR000595">
    <property type="entry name" value="cNMP-bd_dom"/>
</dbReference>
<dbReference type="SUPFAM" id="SSF51206">
    <property type="entry name" value="cAMP-binding domain-like"/>
    <property type="match status" value="1"/>
</dbReference>
<reference evidence="3" key="1">
    <citation type="journal article" date="2019" name="Int. J. Syst. Evol. Microbiol.">
        <title>The Global Catalogue of Microorganisms (GCM) 10K type strain sequencing project: providing services to taxonomists for standard genome sequencing and annotation.</title>
        <authorList>
            <consortium name="The Broad Institute Genomics Platform"/>
            <consortium name="The Broad Institute Genome Sequencing Center for Infectious Disease"/>
            <person name="Wu L."/>
            <person name="Ma J."/>
        </authorList>
    </citation>
    <scope>NUCLEOTIDE SEQUENCE [LARGE SCALE GENOMIC DNA]</scope>
    <source>
        <strain evidence="3">CCUG 61485</strain>
    </source>
</reference>
<accession>A0ABW3Y6F5</accession>
<proteinExistence type="predicted"/>
<feature type="domain" description="Cyclic nucleotide-binding" evidence="1">
    <location>
        <begin position="14"/>
        <end position="135"/>
    </location>
</feature>
<dbReference type="InterPro" id="IPR036388">
    <property type="entry name" value="WH-like_DNA-bd_sf"/>
</dbReference>
<sequence>MVFPQDIENKILALFPYLSKEELDTFLHITSIETFVPKSNIPVYISNSKKAFFILKGSVRGYVIDQKFQERDIILRSEGIFLSDPDMIFGNKKPNITFEALQELQLLIFDFDEFEQLAYENRNILNMYLDILKENLLTTRNRLNDMILLSSEEYYLKLLEANPLFLEQAQKKHVANFLGITPESLSRLIKRLKNS</sequence>
<keyword evidence="3" id="KW-1185">Reference proteome</keyword>
<dbReference type="Gene3D" id="2.60.120.10">
    <property type="entry name" value="Jelly Rolls"/>
    <property type="match status" value="1"/>
</dbReference>
<gene>
    <name evidence="2" type="ORF">ACFQ39_12470</name>
</gene>
<comment type="caution">
    <text evidence="2">The sequence shown here is derived from an EMBL/GenBank/DDBJ whole genome shotgun (WGS) entry which is preliminary data.</text>
</comment>
<evidence type="ECO:0000259" key="1">
    <source>
        <dbReference type="PROSITE" id="PS50042"/>
    </source>
</evidence>